<gene>
    <name evidence="3" type="ORF">GCM10022252_66110</name>
</gene>
<dbReference type="PANTHER" id="PTHR12558">
    <property type="entry name" value="CELL DIVISION CYCLE 16,23,27"/>
    <property type="match status" value="1"/>
</dbReference>
<evidence type="ECO:0000256" key="2">
    <source>
        <dbReference type="SAM" id="Phobius"/>
    </source>
</evidence>
<accession>A0ABP8BFB6</accession>
<dbReference type="Pfam" id="PF13432">
    <property type="entry name" value="TPR_16"/>
    <property type="match status" value="2"/>
</dbReference>
<evidence type="ECO:0000313" key="3">
    <source>
        <dbReference type="EMBL" id="GAA4205455.1"/>
    </source>
</evidence>
<dbReference type="SMART" id="SM00028">
    <property type="entry name" value="TPR"/>
    <property type="match status" value="5"/>
</dbReference>
<feature type="transmembrane region" description="Helical" evidence="2">
    <location>
        <begin position="374"/>
        <end position="392"/>
    </location>
</feature>
<feature type="transmembrane region" description="Helical" evidence="2">
    <location>
        <begin position="348"/>
        <end position="368"/>
    </location>
</feature>
<feature type="transmembrane region" description="Helical" evidence="2">
    <location>
        <begin position="289"/>
        <end position="312"/>
    </location>
</feature>
<evidence type="ECO:0000256" key="1">
    <source>
        <dbReference type="PROSITE-ProRule" id="PRU00339"/>
    </source>
</evidence>
<name>A0ABP8BFB6_9ACTN</name>
<dbReference type="PROSITE" id="PS50005">
    <property type="entry name" value="TPR"/>
    <property type="match status" value="2"/>
</dbReference>
<keyword evidence="2" id="KW-0472">Membrane</keyword>
<sequence length="398" mass="42947">MVKTGDPLARARLLLRMGRPADAERELRGVLTEQPQHVGAHALLGWALAQQGRTGEALEESREAVRLAPDDWMPHYLSGQVHHRAGLIEEAARATAAAIALQPEYAPSWELLARVHMTRRDWVQMAECADRGLSLEPQDADLAALRAIALTMLGRHEQARAAATQAVSNDPESVRAHWAHGRAALAAGDPRTAAESFREVLRLDPGFEAARDCLVFALKERNPVHRTLSRLRRRFVGGWRLVFLLPALPPVILVFVIIALLHWAAWIAESWTTLRLARAKATRLLFEGAAARVSMLCLGLLGAGAALLGLGVGLGQETLGVAGAATMALITPVQEAAHTGSPAGRRVLYGWAILLAVVALGAMVTSAFSPALLATYAALATIWIAAGVRKIFHPRREV</sequence>
<dbReference type="InterPro" id="IPR019734">
    <property type="entry name" value="TPR_rpt"/>
</dbReference>
<feature type="transmembrane region" description="Helical" evidence="2">
    <location>
        <begin position="241"/>
        <end position="268"/>
    </location>
</feature>
<dbReference type="SUPFAM" id="SSF48452">
    <property type="entry name" value="TPR-like"/>
    <property type="match status" value="1"/>
</dbReference>
<feature type="repeat" description="TPR" evidence="1">
    <location>
        <begin position="38"/>
        <end position="71"/>
    </location>
</feature>
<dbReference type="Gene3D" id="1.25.40.10">
    <property type="entry name" value="Tetratricopeptide repeat domain"/>
    <property type="match status" value="1"/>
</dbReference>
<organism evidence="3 4">
    <name type="scientific">Streptosporangium oxazolinicum</name>
    <dbReference type="NCBI Taxonomy" id="909287"/>
    <lineage>
        <taxon>Bacteria</taxon>
        <taxon>Bacillati</taxon>
        <taxon>Actinomycetota</taxon>
        <taxon>Actinomycetes</taxon>
        <taxon>Streptosporangiales</taxon>
        <taxon>Streptosporangiaceae</taxon>
        <taxon>Streptosporangium</taxon>
    </lineage>
</organism>
<comment type="caution">
    <text evidence="3">The sequence shown here is derived from an EMBL/GenBank/DDBJ whole genome shotgun (WGS) entry which is preliminary data.</text>
</comment>
<dbReference type="PANTHER" id="PTHR12558:SF33">
    <property type="entry name" value="BLL7664 PROTEIN"/>
    <property type="match status" value="1"/>
</dbReference>
<dbReference type="RefSeq" id="WP_344922101.1">
    <property type="nucleotide sequence ID" value="NZ_BAABAQ010000014.1"/>
</dbReference>
<protein>
    <recommendedName>
        <fullName evidence="5">Tetratricopeptide repeat protein</fullName>
    </recommendedName>
</protein>
<keyword evidence="2" id="KW-1133">Transmembrane helix</keyword>
<keyword evidence="1" id="KW-0802">TPR repeat</keyword>
<proteinExistence type="predicted"/>
<evidence type="ECO:0000313" key="4">
    <source>
        <dbReference type="Proteomes" id="UP001501251"/>
    </source>
</evidence>
<reference evidence="4" key="1">
    <citation type="journal article" date="2019" name="Int. J. Syst. Evol. Microbiol.">
        <title>The Global Catalogue of Microorganisms (GCM) 10K type strain sequencing project: providing services to taxonomists for standard genome sequencing and annotation.</title>
        <authorList>
            <consortium name="The Broad Institute Genomics Platform"/>
            <consortium name="The Broad Institute Genome Sequencing Center for Infectious Disease"/>
            <person name="Wu L."/>
            <person name="Ma J."/>
        </authorList>
    </citation>
    <scope>NUCLEOTIDE SEQUENCE [LARGE SCALE GENOMIC DNA]</scope>
    <source>
        <strain evidence="4">JCM 17388</strain>
    </source>
</reference>
<dbReference type="InterPro" id="IPR011990">
    <property type="entry name" value="TPR-like_helical_dom_sf"/>
</dbReference>
<keyword evidence="2" id="KW-0812">Transmembrane</keyword>
<keyword evidence="4" id="KW-1185">Reference proteome</keyword>
<evidence type="ECO:0008006" key="5">
    <source>
        <dbReference type="Google" id="ProtNLM"/>
    </source>
</evidence>
<dbReference type="EMBL" id="BAABAQ010000014">
    <property type="protein sequence ID" value="GAA4205455.1"/>
    <property type="molecule type" value="Genomic_DNA"/>
</dbReference>
<feature type="repeat" description="TPR" evidence="1">
    <location>
        <begin position="174"/>
        <end position="207"/>
    </location>
</feature>
<dbReference type="Proteomes" id="UP001501251">
    <property type="component" value="Unassembled WGS sequence"/>
</dbReference>